<keyword evidence="3" id="KW-1185">Reference proteome</keyword>
<dbReference type="VEuPathDB" id="VectorBase:ASIC009369"/>
<organism evidence="1">
    <name type="scientific">Anopheles sinensis</name>
    <name type="common">Mosquito</name>
    <dbReference type="NCBI Taxonomy" id="74873"/>
    <lineage>
        <taxon>Eukaryota</taxon>
        <taxon>Metazoa</taxon>
        <taxon>Ecdysozoa</taxon>
        <taxon>Arthropoda</taxon>
        <taxon>Hexapoda</taxon>
        <taxon>Insecta</taxon>
        <taxon>Pterygota</taxon>
        <taxon>Neoptera</taxon>
        <taxon>Endopterygota</taxon>
        <taxon>Diptera</taxon>
        <taxon>Nematocera</taxon>
        <taxon>Culicoidea</taxon>
        <taxon>Culicidae</taxon>
        <taxon>Anophelinae</taxon>
        <taxon>Anopheles</taxon>
    </lineage>
</organism>
<dbReference type="Proteomes" id="UP000030765">
    <property type="component" value="Unassembled WGS sequence"/>
</dbReference>
<dbReference type="EMBL" id="ATLV01017017">
    <property type="status" value="NOT_ANNOTATED_CDS"/>
    <property type="molecule type" value="Genomic_DNA"/>
</dbReference>
<sequence length="93" mass="9753">MGNRADPALKISRPPGSRPLCPLVGENVIDAGSVICVAQSHDDDAVVATSRIKRTMTQGKGVPRSASGRFLHIGVTTGTGRTEGELTRTQEVV</sequence>
<proteinExistence type="predicted"/>
<gene>
    <name evidence="1" type="ORF">ZHAS_00009369</name>
</gene>
<reference evidence="1 3" key="1">
    <citation type="journal article" date="2014" name="BMC Genomics">
        <title>Genome sequence of Anopheles sinensis provides insight into genetics basis of mosquito competence for malaria parasites.</title>
        <authorList>
            <person name="Zhou D."/>
            <person name="Zhang D."/>
            <person name="Ding G."/>
            <person name="Shi L."/>
            <person name="Hou Q."/>
            <person name="Ye Y."/>
            <person name="Xu Y."/>
            <person name="Zhou H."/>
            <person name="Xiong C."/>
            <person name="Li S."/>
            <person name="Yu J."/>
            <person name="Hong S."/>
            <person name="Yu X."/>
            <person name="Zou P."/>
            <person name="Chen C."/>
            <person name="Chang X."/>
            <person name="Wang W."/>
            <person name="Lv Y."/>
            <person name="Sun Y."/>
            <person name="Ma L."/>
            <person name="Shen B."/>
            <person name="Zhu C."/>
        </authorList>
    </citation>
    <scope>NUCLEOTIDE SEQUENCE [LARGE SCALE GENOMIC DNA]</scope>
</reference>
<evidence type="ECO:0000313" key="1">
    <source>
        <dbReference type="EMBL" id="KFB41737.1"/>
    </source>
</evidence>
<protein>
    <submittedName>
        <fullName evidence="1 2">Uncharacterized protein</fullName>
    </submittedName>
</protein>
<evidence type="ECO:0000313" key="3">
    <source>
        <dbReference type="Proteomes" id="UP000030765"/>
    </source>
</evidence>
<reference evidence="2" key="2">
    <citation type="submission" date="2020-05" db="UniProtKB">
        <authorList>
            <consortium name="EnsemblMetazoa"/>
        </authorList>
    </citation>
    <scope>IDENTIFICATION</scope>
</reference>
<evidence type="ECO:0000313" key="2">
    <source>
        <dbReference type="EnsemblMetazoa" id="ASIC009369-PA"/>
    </source>
</evidence>
<dbReference type="AlphaFoldDB" id="A0A084VUU3"/>
<accession>A0A084VUU3</accession>
<dbReference type="EMBL" id="KE525142">
    <property type="protein sequence ID" value="KFB41737.1"/>
    <property type="molecule type" value="Genomic_DNA"/>
</dbReference>
<dbReference type="EnsemblMetazoa" id="ASIC009369-RA">
    <property type="protein sequence ID" value="ASIC009369-PA"/>
    <property type="gene ID" value="ASIC009369"/>
</dbReference>
<name>A0A084VUU3_ANOSI</name>